<accession>A0AAE1H1T9</accession>
<name>A0AAE1H1T9_9NEOP</name>
<reference evidence="1" key="2">
    <citation type="journal article" date="2023" name="BMC Genomics">
        <title>Pest status, molecular evolution, and epigenetic factors derived from the genome assembly of Frankliniella fusca, a thysanopteran phytovirus vector.</title>
        <authorList>
            <person name="Catto M.A."/>
            <person name="Labadie P.E."/>
            <person name="Jacobson A.L."/>
            <person name="Kennedy G.G."/>
            <person name="Srinivasan R."/>
            <person name="Hunt B.G."/>
        </authorList>
    </citation>
    <scope>NUCLEOTIDE SEQUENCE</scope>
    <source>
        <strain evidence="1">PL_HMW_Pooled</strain>
    </source>
</reference>
<gene>
    <name evidence="1" type="ORF">KUF71_022843</name>
</gene>
<evidence type="ECO:0000313" key="2">
    <source>
        <dbReference type="Proteomes" id="UP001219518"/>
    </source>
</evidence>
<reference evidence="1" key="1">
    <citation type="submission" date="2021-07" db="EMBL/GenBank/DDBJ databases">
        <authorList>
            <person name="Catto M.A."/>
            <person name="Jacobson A."/>
            <person name="Kennedy G."/>
            <person name="Labadie P."/>
            <person name="Hunt B.G."/>
            <person name="Srinivasan R."/>
        </authorList>
    </citation>
    <scope>NUCLEOTIDE SEQUENCE</scope>
    <source>
        <strain evidence="1">PL_HMW_Pooled</strain>
        <tissue evidence="1">Head</tissue>
    </source>
</reference>
<organism evidence="1 2">
    <name type="scientific">Frankliniella fusca</name>
    <dbReference type="NCBI Taxonomy" id="407009"/>
    <lineage>
        <taxon>Eukaryota</taxon>
        <taxon>Metazoa</taxon>
        <taxon>Ecdysozoa</taxon>
        <taxon>Arthropoda</taxon>
        <taxon>Hexapoda</taxon>
        <taxon>Insecta</taxon>
        <taxon>Pterygota</taxon>
        <taxon>Neoptera</taxon>
        <taxon>Paraneoptera</taxon>
        <taxon>Thysanoptera</taxon>
        <taxon>Terebrantia</taxon>
        <taxon>Thripoidea</taxon>
        <taxon>Thripidae</taxon>
        <taxon>Frankliniella</taxon>
    </lineage>
</organism>
<keyword evidence="2" id="KW-1185">Reference proteome</keyword>
<proteinExistence type="predicted"/>
<protein>
    <submittedName>
        <fullName evidence="1">Cathepsin D</fullName>
    </submittedName>
</protein>
<sequence>MYFWGPFYAYATKVYNCDVSRPEKILWRWHARFSHFKPARPLEPQRFTGNISGTTIFNDSYWGRLVLDSRSNNQWKENAFVFNFPSAACTALLQNAGHMKQLLKPLVRDKPCAILPGVAVFNDQTLTQAYPNIPVLPYGEFRLRAMSNYVGISDPAACLATDFVVNPRH</sequence>
<dbReference type="Proteomes" id="UP001219518">
    <property type="component" value="Unassembled WGS sequence"/>
</dbReference>
<evidence type="ECO:0000313" key="1">
    <source>
        <dbReference type="EMBL" id="KAK3913375.1"/>
    </source>
</evidence>
<dbReference type="EMBL" id="JAHWGI010000321">
    <property type="protein sequence ID" value="KAK3913375.1"/>
    <property type="molecule type" value="Genomic_DNA"/>
</dbReference>
<comment type="caution">
    <text evidence="1">The sequence shown here is derived from an EMBL/GenBank/DDBJ whole genome shotgun (WGS) entry which is preliminary data.</text>
</comment>
<dbReference type="AlphaFoldDB" id="A0AAE1H1T9"/>